<dbReference type="PANTHER" id="PTHR30319">
    <property type="entry name" value="PHENYLACETIC ACID REGULATOR-RELATED TRANSCRIPTIONAL REPRESSOR"/>
    <property type="match status" value="1"/>
</dbReference>
<evidence type="ECO:0000256" key="1">
    <source>
        <dbReference type="SAM" id="Phobius"/>
    </source>
</evidence>
<proteinExistence type="predicted"/>
<dbReference type="SUPFAM" id="SSF143430">
    <property type="entry name" value="TTP0101/SSO1404-like"/>
    <property type="match status" value="1"/>
</dbReference>
<name>A0A2M8ESZ9_9BACT</name>
<dbReference type="Pfam" id="PF20803">
    <property type="entry name" value="PaaX_M"/>
    <property type="match status" value="1"/>
</dbReference>
<protein>
    <recommendedName>
        <fullName evidence="2">Transcriptional repressor PaaX-like central Cas2-like domain-containing protein</fullName>
    </recommendedName>
</protein>
<dbReference type="Proteomes" id="UP000229816">
    <property type="component" value="Unassembled WGS sequence"/>
</dbReference>
<dbReference type="PANTHER" id="PTHR30319:SF1">
    <property type="entry name" value="TRANSCRIPTIONAL REPRESSOR PAAX"/>
    <property type="match status" value="1"/>
</dbReference>
<sequence>MKKQPKLTEKQLEKLSNLLFQRFEREKRQKRYAQAKLILSILGKGMLLPMIFIAPGTARLAKDLFKDNNEWETWKQYNLTYLRQTIKRLRKQKMVEIADENGKQVVKLSQNGKHRILKYALDKLEITKPSSWDAKWRLVIYDIPNRKRYLQTLARETLKRLGFLQLQESVYLIPFPCFGEIEFLREYYGLGENIKILTVAKLEDDKVYRTYFGV</sequence>
<dbReference type="AlphaFoldDB" id="A0A2M8ESZ9"/>
<keyword evidence="1" id="KW-0812">Transmembrane</keyword>
<evidence type="ECO:0000313" key="4">
    <source>
        <dbReference type="Proteomes" id="UP000229816"/>
    </source>
</evidence>
<feature type="transmembrane region" description="Helical" evidence="1">
    <location>
        <begin position="37"/>
        <end position="58"/>
    </location>
</feature>
<evidence type="ECO:0000259" key="2">
    <source>
        <dbReference type="Pfam" id="PF20803"/>
    </source>
</evidence>
<keyword evidence="1" id="KW-0472">Membrane</keyword>
<organism evidence="3 4">
    <name type="scientific">Candidatus Shapirobacteria bacterium CG_4_9_14_0_2_um_filter_39_11</name>
    <dbReference type="NCBI Taxonomy" id="1974478"/>
    <lineage>
        <taxon>Bacteria</taxon>
        <taxon>Candidatus Shapironibacteriota</taxon>
    </lineage>
</organism>
<dbReference type="GO" id="GO:0006351">
    <property type="term" value="P:DNA-templated transcription"/>
    <property type="evidence" value="ECO:0007669"/>
    <property type="project" value="TreeGrafter"/>
</dbReference>
<gene>
    <name evidence="3" type="ORF">CO054_01260</name>
</gene>
<dbReference type="InterPro" id="IPR048846">
    <property type="entry name" value="PaaX-like_central"/>
</dbReference>
<keyword evidence="1" id="KW-1133">Transmembrane helix</keyword>
<reference evidence="4" key="1">
    <citation type="submission" date="2017-09" db="EMBL/GenBank/DDBJ databases">
        <title>Depth-based differentiation of microbial function through sediment-hosted aquifers and enrichment of novel symbionts in the deep terrestrial subsurface.</title>
        <authorList>
            <person name="Probst A.J."/>
            <person name="Ladd B."/>
            <person name="Jarett J.K."/>
            <person name="Geller-Mcgrath D.E."/>
            <person name="Sieber C.M.K."/>
            <person name="Emerson J.B."/>
            <person name="Anantharaman K."/>
            <person name="Thomas B.C."/>
            <person name="Malmstrom R."/>
            <person name="Stieglmeier M."/>
            <person name="Klingl A."/>
            <person name="Woyke T."/>
            <person name="Ryan C.M."/>
            <person name="Banfield J.F."/>
        </authorList>
    </citation>
    <scope>NUCLEOTIDE SEQUENCE [LARGE SCALE GENOMIC DNA]</scope>
</reference>
<accession>A0A2M8ESZ9</accession>
<evidence type="ECO:0000313" key="3">
    <source>
        <dbReference type="EMBL" id="PJC28230.1"/>
    </source>
</evidence>
<dbReference type="EMBL" id="PFSF01000026">
    <property type="protein sequence ID" value="PJC28230.1"/>
    <property type="molecule type" value="Genomic_DNA"/>
</dbReference>
<comment type="caution">
    <text evidence="3">The sequence shown here is derived from an EMBL/GenBank/DDBJ whole genome shotgun (WGS) entry which is preliminary data.</text>
</comment>
<feature type="domain" description="Transcriptional repressor PaaX-like central Cas2-like" evidence="2">
    <location>
        <begin position="130"/>
        <end position="201"/>
    </location>
</feature>
<dbReference type="Gene3D" id="3.30.70.2650">
    <property type="match status" value="1"/>
</dbReference>